<evidence type="ECO:0000313" key="2">
    <source>
        <dbReference type="EMBL" id="MFC1418789.1"/>
    </source>
</evidence>
<name>A0ABV6VYF7_9ACTN</name>
<keyword evidence="1" id="KW-1133">Transmembrane helix</keyword>
<comment type="caution">
    <text evidence="2">The sequence shown here is derived from an EMBL/GenBank/DDBJ whole genome shotgun (WGS) entry which is preliminary data.</text>
</comment>
<keyword evidence="1" id="KW-0472">Membrane</keyword>
<proteinExistence type="predicted"/>
<reference evidence="2 3" key="1">
    <citation type="submission" date="2024-09" db="EMBL/GenBank/DDBJ databases">
        <authorList>
            <person name="Lee S.D."/>
        </authorList>
    </citation>
    <scope>NUCLEOTIDE SEQUENCE [LARGE SCALE GENOMIC DNA]</scope>
    <source>
        <strain evidence="2 3">N8-3</strain>
    </source>
</reference>
<feature type="transmembrane region" description="Helical" evidence="1">
    <location>
        <begin position="53"/>
        <end position="71"/>
    </location>
</feature>
<keyword evidence="3" id="KW-1185">Reference proteome</keyword>
<accession>A0ABV6VYF7</accession>
<evidence type="ECO:0000256" key="1">
    <source>
        <dbReference type="SAM" id="Phobius"/>
    </source>
</evidence>
<dbReference type="EMBL" id="JBHFAB010000013">
    <property type="protein sequence ID" value="MFC1418789.1"/>
    <property type="molecule type" value="Genomic_DNA"/>
</dbReference>
<protein>
    <submittedName>
        <fullName evidence="2">Uncharacterized protein</fullName>
    </submittedName>
</protein>
<keyword evidence="1" id="KW-0812">Transmembrane</keyword>
<organism evidence="2 3">
    <name type="scientific">Streptacidiphilus cavernicola</name>
    <dbReference type="NCBI Taxonomy" id="3342716"/>
    <lineage>
        <taxon>Bacteria</taxon>
        <taxon>Bacillati</taxon>
        <taxon>Actinomycetota</taxon>
        <taxon>Actinomycetes</taxon>
        <taxon>Kitasatosporales</taxon>
        <taxon>Streptomycetaceae</taxon>
        <taxon>Streptacidiphilus</taxon>
    </lineage>
</organism>
<feature type="transmembrane region" description="Helical" evidence="1">
    <location>
        <begin position="27"/>
        <end position="46"/>
    </location>
</feature>
<evidence type="ECO:0000313" key="3">
    <source>
        <dbReference type="Proteomes" id="UP001592531"/>
    </source>
</evidence>
<gene>
    <name evidence="2" type="ORF">ACEZDE_19430</name>
</gene>
<dbReference type="RefSeq" id="WP_380537585.1">
    <property type="nucleotide sequence ID" value="NZ_JBHFAB010000013.1"/>
</dbReference>
<dbReference type="Proteomes" id="UP001592531">
    <property type="component" value="Unassembled WGS sequence"/>
</dbReference>
<sequence>MLSAILLAIGAATVSTAILARNRLAKHHVFGLQLLGSVIALSACIADDSLHRVAAAPAAAAVYLLFAWWLAGGVDRMPAAHRLRRRYVPDLVKTPRP</sequence>